<dbReference type="Gene3D" id="3.40.50.360">
    <property type="match status" value="1"/>
</dbReference>
<dbReference type="PANTHER" id="PTHR43408">
    <property type="entry name" value="FMN REDUCTASE (NADPH)"/>
    <property type="match status" value="1"/>
</dbReference>
<keyword evidence="3" id="KW-0288">FMN</keyword>
<comment type="caution">
    <text evidence="6">The sequence shown here is derived from an EMBL/GenBank/DDBJ whole genome shotgun (WGS) entry which is preliminary data.</text>
</comment>
<dbReference type="Proteomes" id="UP001375382">
    <property type="component" value="Unassembled WGS sequence"/>
</dbReference>
<dbReference type="Pfam" id="PF03358">
    <property type="entry name" value="FMN_red"/>
    <property type="match status" value="1"/>
</dbReference>
<evidence type="ECO:0000313" key="7">
    <source>
        <dbReference type="Proteomes" id="UP001375382"/>
    </source>
</evidence>
<dbReference type="RefSeq" id="WP_335734992.1">
    <property type="nucleotide sequence ID" value="NZ_JALAAR010000003.1"/>
</dbReference>
<evidence type="ECO:0000259" key="5">
    <source>
        <dbReference type="Pfam" id="PF03358"/>
    </source>
</evidence>
<organism evidence="6 7">
    <name type="scientific">Rheinheimera muenzenbergensis</name>
    <dbReference type="NCBI Taxonomy" id="1193628"/>
    <lineage>
        <taxon>Bacteria</taxon>
        <taxon>Pseudomonadati</taxon>
        <taxon>Pseudomonadota</taxon>
        <taxon>Gammaproteobacteria</taxon>
        <taxon>Chromatiales</taxon>
        <taxon>Chromatiaceae</taxon>
        <taxon>Rheinheimera</taxon>
    </lineage>
</organism>
<proteinExistence type="inferred from homology"/>
<evidence type="ECO:0000256" key="4">
    <source>
        <dbReference type="ARBA" id="ARBA00023002"/>
    </source>
</evidence>
<evidence type="ECO:0000256" key="2">
    <source>
        <dbReference type="ARBA" id="ARBA00022630"/>
    </source>
</evidence>
<accession>A0ABU8C3T3</accession>
<dbReference type="InterPro" id="IPR051814">
    <property type="entry name" value="NAD(P)H-dep_FMN_reductase"/>
</dbReference>
<gene>
    <name evidence="6" type="ORF">MN202_04990</name>
</gene>
<sequence>MSIETLKVVGLSGALSTLSRTTTLVQSYLDSFASHGVSQLSLLSIAELAPYLAQTTDPTALPPALQQAVAQLSAADIIVVASPVYKGSYTGLFKHFIDLLDPQLLKGKTVLLAATGGTELHALVLEHQLRPLFSFFGALTVPATVFLKDSSLVKVADGSSYQYQLAAPLERIALSVSQALHLHAGPPPLQHAVNAA</sequence>
<dbReference type="PANTHER" id="PTHR43408:SF2">
    <property type="entry name" value="FMN REDUCTASE (NADPH)"/>
    <property type="match status" value="1"/>
</dbReference>
<feature type="domain" description="NADPH-dependent FMN reductase-like" evidence="5">
    <location>
        <begin position="7"/>
        <end position="146"/>
    </location>
</feature>
<name>A0ABU8C3T3_9GAMM</name>
<dbReference type="SUPFAM" id="SSF52218">
    <property type="entry name" value="Flavoproteins"/>
    <property type="match status" value="1"/>
</dbReference>
<evidence type="ECO:0000256" key="1">
    <source>
        <dbReference type="ARBA" id="ARBA00005990"/>
    </source>
</evidence>
<comment type="similarity">
    <text evidence="1">Belongs to the SsuE family.</text>
</comment>
<dbReference type="EMBL" id="JALAAR010000003">
    <property type="protein sequence ID" value="MEH8016575.1"/>
    <property type="molecule type" value="Genomic_DNA"/>
</dbReference>
<dbReference type="InterPro" id="IPR029039">
    <property type="entry name" value="Flavoprotein-like_sf"/>
</dbReference>
<dbReference type="InterPro" id="IPR005025">
    <property type="entry name" value="FMN_Rdtase-like_dom"/>
</dbReference>
<reference evidence="6 7" key="1">
    <citation type="journal article" date="2023" name="Ecotoxicol. Environ. Saf.">
        <title>Mercury remediation potential of mercury-resistant strain Rheinheimera metallidurans sp. nov. isolated from a municipal waste dumping site.</title>
        <authorList>
            <person name="Yadav V."/>
            <person name="Manjhi A."/>
            <person name="Vadakedath N."/>
        </authorList>
    </citation>
    <scope>NUCLEOTIDE SEQUENCE [LARGE SCALE GENOMIC DNA]</scope>
    <source>
        <strain evidence="6 7">E-49</strain>
    </source>
</reference>
<protein>
    <submittedName>
        <fullName evidence="6">NAD(P)H-dependent oxidoreductase</fullName>
    </submittedName>
</protein>
<keyword evidence="4" id="KW-0560">Oxidoreductase</keyword>
<evidence type="ECO:0000313" key="6">
    <source>
        <dbReference type="EMBL" id="MEH8016575.1"/>
    </source>
</evidence>
<keyword evidence="2" id="KW-0285">Flavoprotein</keyword>
<evidence type="ECO:0000256" key="3">
    <source>
        <dbReference type="ARBA" id="ARBA00022643"/>
    </source>
</evidence>
<keyword evidence="7" id="KW-1185">Reference proteome</keyword>